<name>C0XTE5_CORLD</name>
<keyword evidence="3" id="KW-1185">Reference proteome</keyword>
<keyword evidence="1" id="KW-0472">Membrane</keyword>
<dbReference type="EMBL" id="ACHJ01000141">
    <property type="protein sequence ID" value="EEI16442.1"/>
    <property type="molecule type" value="Genomic_DNA"/>
</dbReference>
<dbReference type="AlphaFoldDB" id="C0XTE5"/>
<gene>
    <name evidence="2" type="ORF">HMPREF0298_1715</name>
</gene>
<evidence type="ECO:0000313" key="3">
    <source>
        <dbReference type="Proteomes" id="UP000006196"/>
    </source>
</evidence>
<proteinExistence type="predicted"/>
<comment type="caution">
    <text evidence="2">The sequence shown here is derived from an EMBL/GenBank/DDBJ whole genome shotgun (WGS) entry which is preliminary data.</text>
</comment>
<evidence type="ECO:0000256" key="1">
    <source>
        <dbReference type="SAM" id="Phobius"/>
    </source>
</evidence>
<organism evidence="2 3">
    <name type="scientific">Corynebacterium lipophiloflavum (strain ATCC 700352 / DSM 44291 / CCUG 37336 / JCM 10383 / DMMZ 1944)</name>
    <dbReference type="NCBI Taxonomy" id="525263"/>
    <lineage>
        <taxon>Bacteria</taxon>
        <taxon>Bacillati</taxon>
        <taxon>Actinomycetota</taxon>
        <taxon>Actinomycetes</taxon>
        <taxon>Mycobacteriales</taxon>
        <taxon>Corynebacteriaceae</taxon>
        <taxon>Corynebacterium</taxon>
    </lineage>
</organism>
<reference evidence="2" key="1">
    <citation type="submission" date="2009-01" db="EMBL/GenBank/DDBJ databases">
        <authorList>
            <person name="Qin X."/>
            <person name="Bachman B."/>
            <person name="Battles P."/>
            <person name="Bell A."/>
            <person name="Bess C."/>
            <person name="Bickham C."/>
            <person name="Chaboub L."/>
            <person name="Chen D."/>
            <person name="Coyle M."/>
            <person name="Deiros D.R."/>
            <person name="Dinh H."/>
            <person name="Forbes L."/>
            <person name="Fowler G."/>
            <person name="Francisco L."/>
            <person name="Fu Q."/>
            <person name="Gubbala S."/>
            <person name="Hale W."/>
            <person name="Han Y."/>
            <person name="Hemphill L."/>
            <person name="Highlander S.K."/>
            <person name="Hirani K."/>
            <person name="Hogues M."/>
            <person name="Jackson L."/>
            <person name="Jakkamsetti A."/>
            <person name="Javaid M."/>
            <person name="Jiang H."/>
            <person name="Korchina V."/>
            <person name="Kovar C."/>
            <person name="Lara F."/>
            <person name="Lee S."/>
            <person name="Mata R."/>
            <person name="Mathew T."/>
            <person name="Moen C."/>
            <person name="Morales K."/>
            <person name="Munidasa M."/>
            <person name="Nazareth L."/>
            <person name="Ngo R."/>
            <person name="Nguyen L."/>
            <person name="Okwuonu G."/>
            <person name="Ongeri F."/>
            <person name="Patil S."/>
            <person name="Petrosino J."/>
            <person name="Pham C."/>
            <person name="Pham P."/>
            <person name="Pu L.-L."/>
            <person name="Puazo M."/>
            <person name="Raj R."/>
            <person name="Reid J."/>
            <person name="Rouhana J."/>
            <person name="Saada N."/>
            <person name="Shang Y."/>
            <person name="Simmons D."/>
            <person name="Thornton R."/>
            <person name="Warren J."/>
            <person name="Weissenberger G."/>
            <person name="Zhang J."/>
            <person name="Zhang L."/>
            <person name="Zhou C."/>
            <person name="Zhu D."/>
            <person name="Muzny D."/>
            <person name="Worley K."/>
            <person name="Gibbs R."/>
        </authorList>
    </citation>
    <scope>NUCLEOTIDE SEQUENCE [LARGE SCALE GENOMIC DNA]</scope>
    <source>
        <strain evidence="2">DSM 44291</strain>
    </source>
</reference>
<dbReference type="STRING" id="525263.HMPREF0298_1715"/>
<accession>C0XTE5</accession>
<protein>
    <submittedName>
        <fullName evidence="2">Uncharacterized protein</fullName>
    </submittedName>
</protein>
<dbReference type="HOGENOM" id="CLU_2328970_0_0_11"/>
<sequence>MAVFWGITVTAGQSTGGRSKHGVFGTLLTLSFILLLGNITPVAFFGGDALSSVAAVAHELRAIRGKNYGTVPGLAWELRTMVRSSASAYSRATPRRTT</sequence>
<evidence type="ECO:0000313" key="2">
    <source>
        <dbReference type="EMBL" id="EEI16442.1"/>
    </source>
</evidence>
<keyword evidence="1" id="KW-0812">Transmembrane</keyword>
<keyword evidence="1" id="KW-1133">Transmembrane helix</keyword>
<dbReference type="Proteomes" id="UP000006196">
    <property type="component" value="Unassembled WGS sequence"/>
</dbReference>
<feature type="transmembrane region" description="Helical" evidence="1">
    <location>
        <begin position="23"/>
        <end position="45"/>
    </location>
</feature>